<dbReference type="Pfam" id="PF00021">
    <property type="entry name" value="UPAR_LY6"/>
    <property type="match status" value="1"/>
</dbReference>
<evidence type="ECO:0000313" key="5">
    <source>
        <dbReference type="Proteomes" id="UP000694414"/>
    </source>
</evidence>
<dbReference type="GO" id="GO:0005886">
    <property type="term" value="C:plasma membrane"/>
    <property type="evidence" value="ECO:0007669"/>
    <property type="project" value="TreeGrafter"/>
</dbReference>
<reference evidence="4" key="1">
    <citation type="submission" date="2025-08" db="UniProtKB">
        <authorList>
            <consortium name="Ensembl"/>
        </authorList>
    </citation>
    <scope>IDENTIFICATION</scope>
</reference>
<evidence type="ECO:0000259" key="3">
    <source>
        <dbReference type="Pfam" id="PF00021"/>
    </source>
</evidence>
<reference evidence="4" key="2">
    <citation type="submission" date="2025-09" db="UniProtKB">
        <authorList>
            <consortium name="Ensembl"/>
        </authorList>
    </citation>
    <scope>IDENTIFICATION</scope>
</reference>
<keyword evidence="1 2" id="KW-0732">Signal</keyword>
<sequence>EMDKHLLPLLLVLGLSLKPGFLQALQCHECHRVNADGVCESGGGSCETRDWQQCLLRKVYEGDIVSYGRQGCSSLCAPMKLLSRNIAVDMTCCNDSPFCNKF</sequence>
<dbReference type="CDD" id="cd23628">
    <property type="entry name" value="TFP_LU_ECD_SP10_like"/>
    <property type="match status" value="1"/>
</dbReference>
<dbReference type="PANTHER" id="PTHR16983">
    <property type="entry name" value="UPAR/LY6 DOMAIN-CONTAINING PROTEIN"/>
    <property type="match status" value="1"/>
</dbReference>
<dbReference type="Proteomes" id="UP000694414">
    <property type="component" value="Unplaced"/>
</dbReference>
<accession>A0A8C8Z763</accession>
<evidence type="ECO:0000256" key="1">
    <source>
        <dbReference type="ARBA" id="ARBA00022729"/>
    </source>
</evidence>
<dbReference type="InterPro" id="IPR016054">
    <property type="entry name" value="LY6_UPA_recep-like"/>
</dbReference>
<dbReference type="PANTHER" id="PTHR16983:SF31">
    <property type="entry name" value="PROSTATE AND TESTIS EXPRESSED PROTEIN Q-RELATED"/>
    <property type="match status" value="1"/>
</dbReference>
<feature type="signal peptide" evidence="2">
    <location>
        <begin position="1"/>
        <end position="24"/>
    </location>
</feature>
<dbReference type="GeneTree" id="ENSGT00940000163158"/>
<dbReference type="InterPro" id="IPR051110">
    <property type="entry name" value="Ly-6/neurotoxin-like_GPI-ap"/>
</dbReference>
<evidence type="ECO:0000256" key="2">
    <source>
        <dbReference type="SAM" id="SignalP"/>
    </source>
</evidence>
<evidence type="ECO:0000313" key="4">
    <source>
        <dbReference type="Ensembl" id="ENSPSMP00000011866.1"/>
    </source>
</evidence>
<proteinExistence type="predicted"/>
<keyword evidence="5" id="KW-1185">Reference proteome</keyword>
<feature type="chain" id="PRO_5034589971" description="UPAR/Ly6 domain-containing protein" evidence="2">
    <location>
        <begin position="25"/>
        <end position="102"/>
    </location>
</feature>
<dbReference type="AlphaFoldDB" id="A0A8C8Z763"/>
<organism evidence="4 5">
    <name type="scientific">Prolemur simus</name>
    <name type="common">Greater bamboo lemur</name>
    <name type="synonym">Hapalemur simus</name>
    <dbReference type="NCBI Taxonomy" id="1328070"/>
    <lineage>
        <taxon>Eukaryota</taxon>
        <taxon>Metazoa</taxon>
        <taxon>Chordata</taxon>
        <taxon>Craniata</taxon>
        <taxon>Vertebrata</taxon>
        <taxon>Euteleostomi</taxon>
        <taxon>Mammalia</taxon>
        <taxon>Eutheria</taxon>
        <taxon>Euarchontoglires</taxon>
        <taxon>Primates</taxon>
        <taxon>Strepsirrhini</taxon>
        <taxon>Lemuriformes</taxon>
        <taxon>Lemuridae</taxon>
        <taxon>Prolemur</taxon>
    </lineage>
</organism>
<protein>
    <recommendedName>
        <fullName evidence="3">UPAR/Ly6 domain-containing protein</fullName>
    </recommendedName>
</protein>
<feature type="domain" description="UPAR/Ly6" evidence="3">
    <location>
        <begin position="23"/>
        <end position="101"/>
    </location>
</feature>
<dbReference type="Ensembl" id="ENSPSMT00000013843.1">
    <property type="protein sequence ID" value="ENSPSMP00000011866.1"/>
    <property type="gene ID" value="ENSPSMG00000008568.1"/>
</dbReference>
<name>A0A8C8Z763_PROSS</name>